<keyword evidence="3" id="KW-1185">Reference proteome</keyword>
<dbReference type="Proteomes" id="UP001317870">
    <property type="component" value="Chromosome"/>
</dbReference>
<evidence type="ECO:0000256" key="1">
    <source>
        <dbReference type="SAM" id="Phobius"/>
    </source>
</evidence>
<gene>
    <name evidence="2" type="ORF">IFM12276_05420</name>
</gene>
<evidence type="ECO:0000313" key="3">
    <source>
        <dbReference type="Proteomes" id="UP001317870"/>
    </source>
</evidence>
<keyword evidence="1" id="KW-0812">Transmembrane</keyword>
<evidence type="ECO:0008006" key="4">
    <source>
        <dbReference type="Google" id="ProtNLM"/>
    </source>
</evidence>
<protein>
    <recommendedName>
        <fullName evidence="4">DUF3592 domain-containing protein</fullName>
    </recommendedName>
</protein>
<evidence type="ECO:0000313" key="2">
    <source>
        <dbReference type="EMBL" id="BDT97513.1"/>
    </source>
</evidence>
<proteinExistence type="predicted"/>
<feature type="transmembrane region" description="Helical" evidence="1">
    <location>
        <begin position="20"/>
        <end position="48"/>
    </location>
</feature>
<sequence length="138" mass="15631">MRPVEQLRRPPRARPRRRILSWPFAWGLALGISVGTLVTVVTAVGLFMHRTDTVRIYPALNDTYAAAVKRTHSRMDIDAYEVWLGPLFESGVSRGHVITIPLGWSTEPRIDWTPDMVVLRFDPGGEIRVPIAMVLDTR</sequence>
<accession>A0ABM8CRC0</accession>
<dbReference type="EMBL" id="AP026978">
    <property type="protein sequence ID" value="BDT97513.1"/>
    <property type="molecule type" value="Genomic_DNA"/>
</dbReference>
<keyword evidence="1" id="KW-0472">Membrane</keyword>
<name>A0ABM8CRC0_9NOCA</name>
<reference evidence="2 3" key="1">
    <citation type="submission" date="2022-11" db="EMBL/GenBank/DDBJ databases">
        <title>Genome Sequencing of Nocardia sp. ON39_IFM12276 and assembly.</title>
        <authorList>
            <person name="Shimojima M."/>
            <person name="Toyokawa M."/>
            <person name="Uesaka K."/>
        </authorList>
    </citation>
    <scope>NUCLEOTIDE SEQUENCE [LARGE SCALE GENOMIC DNA]</scope>
    <source>
        <strain evidence="2 3">IFM 12276</strain>
    </source>
</reference>
<keyword evidence="1" id="KW-1133">Transmembrane helix</keyword>
<organism evidence="2 3">
    <name type="scientific">Nocardia sputorum</name>
    <dbReference type="NCBI Taxonomy" id="2984338"/>
    <lineage>
        <taxon>Bacteria</taxon>
        <taxon>Bacillati</taxon>
        <taxon>Actinomycetota</taxon>
        <taxon>Actinomycetes</taxon>
        <taxon>Mycobacteriales</taxon>
        <taxon>Nocardiaceae</taxon>
        <taxon>Nocardia</taxon>
    </lineage>
</organism>